<evidence type="ECO:0000256" key="1">
    <source>
        <dbReference type="SAM" id="MobiDB-lite"/>
    </source>
</evidence>
<proteinExistence type="predicted"/>
<keyword evidence="3" id="KW-1185">Reference proteome</keyword>
<gene>
    <name evidence="2" type="ORF">UY3_10230</name>
</gene>
<feature type="region of interest" description="Disordered" evidence="1">
    <location>
        <begin position="1"/>
        <end position="28"/>
    </location>
</feature>
<reference evidence="3" key="1">
    <citation type="journal article" date="2013" name="Nat. Genet.">
        <title>The draft genomes of soft-shell turtle and green sea turtle yield insights into the development and evolution of the turtle-specific body plan.</title>
        <authorList>
            <person name="Wang Z."/>
            <person name="Pascual-Anaya J."/>
            <person name="Zadissa A."/>
            <person name="Li W."/>
            <person name="Niimura Y."/>
            <person name="Huang Z."/>
            <person name="Li C."/>
            <person name="White S."/>
            <person name="Xiong Z."/>
            <person name="Fang D."/>
            <person name="Wang B."/>
            <person name="Ming Y."/>
            <person name="Chen Y."/>
            <person name="Zheng Y."/>
            <person name="Kuraku S."/>
            <person name="Pignatelli M."/>
            <person name="Herrero J."/>
            <person name="Beal K."/>
            <person name="Nozawa M."/>
            <person name="Li Q."/>
            <person name="Wang J."/>
            <person name="Zhang H."/>
            <person name="Yu L."/>
            <person name="Shigenobu S."/>
            <person name="Wang J."/>
            <person name="Liu J."/>
            <person name="Flicek P."/>
            <person name="Searle S."/>
            <person name="Wang J."/>
            <person name="Kuratani S."/>
            <person name="Yin Y."/>
            <person name="Aken B."/>
            <person name="Zhang G."/>
            <person name="Irie N."/>
        </authorList>
    </citation>
    <scope>NUCLEOTIDE SEQUENCE [LARGE SCALE GENOMIC DNA]</scope>
</reference>
<accession>M7BAL3</accession>
<protein>
    <submittedName>
        <fullName evidence="2">Uncharacterized protein</fullName>
    </submittedName>
</protein>
<name>M7BAL3_CHEMY</name>
<dbReference type="AlphaFoldDB" id="M7BAL3"/>
<sequence>MSPLPTGSAAPIGLQQRTAASGSRNRSNLRMQQRNLGYHKCKQITDRLRGSCQSKSEEFSMGSSAEVRLLDGFQHGEGKVLVDEFGKSIPYNGGDSRLRLTQYCTVFPFGASLLLPECTLPVPNAVCGCPDSL</sequence>
<evidence type="ECO:0000313" key="3">
    <source>
        <dbReference type="Proteomes" id="UP000031443"/>
    </source>
</evidence>
<dbReference type="EMBL" id="KB539574">
    <property type="protein sequence ID" value="EMP32615.1"/>
    <property type="molecule type" value="Genomic_DNA"/>
</dbReference>
<feature type="compositionally biased region" description="Polar residues" evidence="1">
    <location>
        <begin position="15"/>
        <end position="28"/>
    </location>
</feature>
<evidence type="ECO:0000313" key="2">
    <source>
        <dbReference type="EMBL" id="EMP32615.1"/>
    </source>
</evidence>
<dbReference type="Proteomes" id="UP000031443">
    <property type="component" value="Unassembled WGS sequence"/>
</dbReference>
<organism evidence="2 3">
    <name type="scientific">Chelonia mydas</name>
    <name type="common">Green sea-turtle</name>
    <name type="synonym">Chelonia agassizi</name>
    <dbReference type="NCBI Taxonomy" id="8469"/>
    <lineage>
        <taxon>Eukaryota</taxon>
        <taxon>Metazoa</taxon>
        <taxon>Chordata</taxon>
        <taxon>Craniata</taxon>
        <taxon>Vertebrata</taxon>
        <taxon>Euteleostomi</taxon>
        <taxon>Archelosauria</taxon>
        <taxon>Testudinata</taxon>
        <taxon>Testudines</taxon>
        <taxon>Cryptodira</taxon>
        <taxon>Durocryptodira</taxon>
        <taxon>Americhelydia</taxon>
        <taxon>Chelonioidea</taxon>
        <taxon>Cheloniidae</taxon>
        <taxon>Chelonia</taxon>
    </lineage>
</organism>